<keyword evidence="3 6" id="KW-0812">Transmembrane</keyword>
<evidence type="ECO:0000256" key="4">
    <source>
        <dbReference type="ARBA" id="ARBA00022989"/>
    </source>
</evidence>
<feature type="transmembrane region" description="Helical" evidence="6">
    <location>
        <begin position="285"/>
        <end position="305"/>
    </location>
</feature>
<dbReference type="InterPro" id="IPR004477">
    <property type="entry name" value="ComEC_N"/>
</dbReference>
<gene>
    <name evidence="8" type="ORF">J8F10_37885</name>
</gene>
<name>A0ABS5C4W5_9BACT</name>
<keyword evidence="2" id="KW-1003">Cell membrane</keyword>
<evidence type="ECO:0000259" key="7">
    <source>
        <dbReference type="SMART" id="SM00849"/>
    </source>
</evidence>
<dbReference type="Pfam" id="PF00753">
    <property type="entry name" value="Lactamase_B"/>
    <property type="match status" value="1"/>
</dbReference>
<evidence type="ECO:0000313" key="8">
    <source>
        <dbReference type="EMBL" id="MBP3961027.1"/>
    </source>
</evidence>
<feature type="domain" description="Metallo-beta-lactamase" evidence="7">
    <location>
        <begin position="587"/>
        <end position="762"/>
    </location>
</feature>
<proteinExistence type="predicted"/>
<feature type="transmembrane region" description="Helical" evidence="6">
    <location>
        <begin position="554"/>
        <end position="571"/>
    </location>
</feature>
<dbReference type="PANTHER" id="PTHR30619:SF1">
    <property type="entry name" value="RECOMBINATION PROTEIN 2"/>
    <property type="match status" value="1"/>
</dbReference>
<dbReference type="Pfam" id="PF13567">
    <property type="entry name" value="DUF4131"/>
    <property type="match status" value="1"/>
</dbReference>
<sequence length="850" mass="91459">MPANSPAFDDAPIKPAGAAWKEFARAPLVPVALAASVGLLADRYIGATLEPALLTAATALVGWYFTRRTTPQTAFGWLLVCAGALAAAHHDSHRHSAAADDIAAFAKDTPVAVRVRGRLAEEPDRFRPPRHDPLLTVQRDASSSGVLDVTAVEGNAGWRPASGKVRLAVEGRIDDLHCGDAVEVSGRLTLPDGPHNPGERDYRAFLLDRQITADLRVKRSADAMVRLEEGWHSSLFGWLAVVRGWGTRALSRSLQKDESGLATALLLGDSTALDRDEWAIYVRTGVIHVLAISGQHLVILGWFAWLVFRLCGVRRRHAAWAVAGLLLGYALLTGARPSAIRAAVMVCVVCGGIILRRPVIMANVFALAWLVVLVVNPTDPFTAGCQLSFLSVFVLLWGAVRWLKPRELTPVEQLIEETRSVPEKMLRAVLRALGQTFAVSVILTAVNAPLVLAWQNVASPIGVLLGPPLILLMAIALVTGFLLLIVSPAGVWAAEPFARVTEWCLVACEWLVHLGDRVPGGHLYAPAPPMWWLVGFYMLVAGLVLFDGKRARQFLLAIFVWVFVGLALGLTPRSPDELRVTFLAVGHGCCVVIETPDGRVLLYDTGTTAGPDAMRRVVAPYLWSRGISRIDEVFLSHADLDHFNGLPELLRRFHVGQVTMTPTFPDKNSPGVEAVLAALEKHDVPRRTVVAGERFTAGSVSFEVLHPPAVGPEGTENARSLVLLVRHEGHTILLTGDLEGEGQALVTAKPIAPVDVLLAPHHGAKTANAPRGPADKPEPGTVALWSRPKLVVSSQRAGSATTHLHTSYGAVGATVWDTPTAGAVTVRSHATGVTAEAFRTHEMRVVTRGK</sequence>
<accession>A0ABS5C4W5</accession>
<keyword evidence="5 6" id="KW-0472">Membrane</keyword>
<dbReference type="SUPFAM" id="SSF56281">
    <property type="entry name" value="Metallo-hydrolase/oxidoreductase"/>
    <property type="match status" value="1"/>
</dbReference>
<comment type="subcellular location">
    <subcellularLocation>
        <location evidence="1">Cell membrane</location>
        <topology evidence="1">Multi-pass membrane protein</topology>
    </subcellularLocation>
</comment>
<dbReference type="RefSeq" id="WP_210663618.1">
    <property type="nucleotide sequence ID" value="NZ_JAGKQQ010000002.1"/>
</dbReference>
<keyword evidence="9" id="KW-1185">Reference proteome</keyword>
<dbReference type="NCBIfam" id="TIGR00360">
    <property type="entry name" value="ComEC_N-term"/>
    <property type="match status" value="1"/>
</dbReference>
<dbReference type="SMART" id="SM00849">
    <property type="entry name" value="Lactamase_B"/>
    <property type="match status" value="1"/>
</dbReference>
<feature type="transmembrane region" description="Helical" evidence="6">
    <location>
        <begin position="428"/>
        <end position="452"/>
    </location>
</feature>
<dbReference type="EMBL" id="JAGKQQ010000002">
    <property type="protein sequence ID" value="MBP3961027.1"/>
    <property type="molecule type" value="Genomic_DNA"/>
</dbReference>
<dbReference type="InterPro" id="IPR035681">
    <property type="entry name" value="ComA-like_MBL"/>
</dbReference>
<protein>
    <submittedName>
        <fullName evidence="8">DNA internalization-related competence protein ComEC/Rec2</fullName>
    </submittedName>
</protein>
<feature type="transmembrane region" description="Helical" evidence="6">
    <location>
        <begin position="44"/>
        <end position="65"/>
    </location>
</feature>
<evidence type="ECO:0000256" key="1">
    <source>
        <dbReference type="ARBA" id="ARBA00004651"/>
    </source>
</evidence>
<dbReference type="InterPro" id="IPR001279">
    <property type="entry name" value="Metallo-B-lactamas"/>
</dbReference>
<dbReference type="InterPro" id="IPR004797">
    <property type="entry name" value="Competence_ComEC/Rec2"/>
</dbReference>
<dbReference type="Proteomes" id="UP000676565">
    <property type="component" value="Unassembled WGS sequence"/>
</dbReference>
<evidence type="ECO:0000256" key="2">
    <source>
        <dbReference type="ARBA" id="ARBA00022475"/>
    </source>
</evidence>
<feature type="transmembrane region" description="Helical" evidence="6">
    <location>
        <begin position="464"/>
        <end position="485"/>
    </location>
</feature>
<evidence type="ECO:0000313" key="9">
    <source>
        <dbReference type="Proteomes" id="UP000676565"/>
    </source>
</evidence>
<evidence type="ECO:0000256" key="6">
    <source>
        <dbReference type="SAM" id="Phobius"/>
    </source>
</evidence>
<dbReference type="Pfam" id="PF03772">
    <property type="entry name" value="Competence"/>
    <property type="match status" value="1"/>
</dbReference>
<dbReference type="PANTHER" id="PTHR30619">
    <property type="entry name" value="DNA INTERNALIZATION/COMPETENCE PROTEIN COMEC/REC2"/>
    <property type="match status" value="1"/>
</dbReference>
<dbReference type="InterPro" id="IPR025405">
    <property type="entry name" value="DUF4131"/>
</dbReference>
<reference evidence="8 9" key="1">
    <citation type="submission" date="2021-04" db="EMBL/GenBank/DDBJ databases">
        <authorList>
            <person name="Ivanova A."/>
        </authorList>
    </citation>
    <scope>NUCLEOTIDE SEQUENCE [LARGE SCALE GENOMIC DNA]</scope>
    <source>
        <strain evidence="8 9">G18</strain>
    </source>
</reference>
<comment type="caution">
    <text evidence="8">The sequence shown here is derived from an EMBL/GenBank/DDBJ whole genome shotgun (WGS) entry which is preliminary data.</text>
</comment>
<dbReference type="NCBIfam" id="TIGR00361">
    <property type="entry name" value="ComEC_Rec2"/>
    <property type="match status" value="1"/>
</dbReference>
<evidence type="ECO:0000256" key="5">
    <source>
        <dbReference type="ARBA" id="ARBA00023136"/>
    </source>
</evidence>
<feature type="transmembrane region" description="Helical" evidence="6">
    <location>
        <begin position="317"/>
        <end position="335"/>
    </location>
</feature>
<dbReference type="InterPro" id="IPR036866">
    <property type="entry name" value="RibonucZ/Hydroxyglut_hydro"/>
</dbReference>
<organism evidence="8 9">
    <name type="scientific">Gemmata palustris</name>
    <dbReference type="NCBI Taxonomy" id="2822762"/>
    <lineage>
        <taxon>Bacteria</taxon>
        <taxon>Pseudomonadati</taxon>
        <taxon>Planctomycetota</taxon>
        <taxon>Planctomycetia</taxon>
        <taxon>Gemmatales</taxon>
        <taxon>Gemmataceae</taxon>
        <taxon>Gemmata</taxon>
    </lineage>
</organism>
<dbReference type="InterPro" id="IPR052159">
    <property type="entry name" value="Competence_DNA_uptake"/>
</dbReference>
<feature type="transmembrane region" description="Helical" evidence="6">
    <location>
        <begin position="342"/>
        <end position="375"/>
    </location>
</feature>
<feature type="transmembrane region" description="Helical" evidence="6">
    <location>
        <begin position="530"/>
        <end position="547"/>
    </location>
</feature>
<keyword evidence="4 6" id="KW-1133">Transmembrane helix</keyword>
<dbReference type="Gene3D" id="3.60.15.10">
    <property type="entry name" value="Ribonuclease Z/Hydroxyacylglutathione hydrolase-like"/>
    <property type="match status" value="1"/>
</dbReference>
<dbReference type="CDD" id="cd07731">
    <property type="entry name" value="ComA-like_MBL-fold"/>
    <property type="match status" value="1"/>
</dbReference>
<evidence type="ECO:0000256" key="3">
    <source>
        <dbReference type="ARBA" id="ARBA00022692"/>
    </source>
</evidence>